<accession>A0A0C9UI71</accession>
<dbReference type="InterPro" id="IPR056690">
    <property type="entry name" value="DUF7788"/>
</dbReference>
<dbReference type="PANTHER" id="PTHR31373:SF27">
    <property type="entry name" value="TROVE DOMAIN-CONTAINING PROTEIN"/>
    <property type="match status" value="1"/>
</dbReference>
<feature type="domain" description="DUF2828" evidence="2">
    <location>
        <begin position="112"/>
        <end position="606"/>
    </location>
</feature>
<feature type="domain" description="DUF7788" evidence="3">
    <location>
        <begin position="608"/>
        <end position="804"/>
    </location>
</feature>
<dbReference type="AlphaFoldDB" id="A0A0C9UI71"/>
<reference evidence="4 5" key="1">
    <citation type="submission" date="2014-06" db="EMBL/GenBank/DDBJ databases">
        <title>Evolutionary Origins and Diversification of the Mycorrhizal Mutualists.</title>
        <authorList>
            <consortium name="DOE Joint Genome Institute"/>
            <consortium name="Mycorrhizal Genomics Consortium"/>
            <person name="Kohler A."/>
            <person name="Kuo A."/>
            <person name="Nagy L.G."/>
            <person name="Floudas D."/>
            <person name="Copeland A."/>
            <person name="Barry K.W."/>
            <person name="Cichocki N."/>
            <person name="Veneault-Fourrey C."/>
            <person name="LaButti K."/>
            <person name="Lindquist E.A."/>
            <person name="Lipzen A."/>
            <person name="Lundell T."/>
            <person name="Morin E."/>
            <person name="Murat C."/>
            <person name="Riley R."/>
            <person name="Ohm R."/>
            <person name="Sun H."/>
            <person name="Tunlid A."/>
            <person name="Henrissat B."/>
            <person name="Grigoriev I.V."/>
            <person name="Hibbett D.S."/>
            <person name="Martin F."/>
        </authorList>
    </citation>
    <scope>NUCLEOTIDE SEQUENCE [LARGE SCALE GENOMIC DNA]</scope>
    <source>
        <strain evidence="4 5">SS14</strain>
    </source>
</reference>
<evidence type="ECO:0000313" key="4">
    <source>
        <dbReference type="EMBL" id="KIJ34549.1"/>
    </source>
</evidence>
<dbReference type="Pfam" id="PF25043">
    <property type="entry name" value="DUF7788"/>
    <property type="match status" value="1"/>
</dbReference>
<dbReference type="InterPro" id="IPR011205">
    <property type="entry name" value="UCP015417_vWA"/>
</dbReference>
<dbReference type="PANTHER" id="PTHR31373">
    <property type="entry name" value="OS06G0652100 PROTEIN"/>
    <property type="match status" value="1"/>
</dbReference>
<proteinExistence type="predicted"/>
<organism evidence="4 5">
    <name type="scientific">Sphaerobolus stellatus (strain SS14)</name>
    <dbReference type="NCBI Taxonomy" id="990650"/>
    <lineage>
        <taxon>Eukaryota</taxon>
        <taxon>Fungi</taxon>
        <taxon>Dikarya</taxon>
        <taxon>Basidiomycota</taxon>
        <taxon>Agaricomycotina</taxon>
        <taxon>Agaricomycetes</taxon>
        <taxon>Phallomycetidae</taxon>
        <taxon>Geastrales</taxon>
        <taxon>Sphaerobolaceae</taxon>
        <taxon>Sphaerobolus</taxon>
    </lineage>
</organism>
<evidence type="ECO:0008006" key="6">
    <source>
        <dbReference type="Google" id="ProtNLM"/>
    </source>
</evidence>
<gene>
    <name evidence="4" type="ORF">M422DRAFT_233441</name>
</gene>
<evidence type="ECO:0000259" key="3">
    <source>
        <dbReference type="Pfam" id="PF25043"/>
    </source>
</evidence>
<dbReference type="PIRSF" id="PIRSF015417">
    <property type="entry name" value="T31B5_30_vWA"/>
    <property type="match status" value="1"/>
</dbReference>
<dbReference type="InterPro" id="IPR058580">
    <property type="entry name" value="DUF2828"/>
</dbReference>
<dbReference type="Pfam" id="PF11443">
    <property type="entry name" value="DUF2828"/>
    <property type="match status" value="1"/>
</dbReference>
<dbReference type="HOGENOM" id="CLU_011744_0_0_1"/>
<name>A0A0C9UI71_SPHS4</name>
<sequence>MTTNASPSLAPKRYPFKPASHDVDETSPSQSSRPVTIPYLPELYQPLNQLLDSIFPHTIPSEMEAARVAGRVKAEEERKKKGKNVYIPTLETTPAVNAFMSVMANVSNHTRTTNSASAFKSTKSTALDAFAGLNQNTKLEDFEILLEKSWNLSPELTLRIIWNLRSIHEGKSAREPFYRAYAWLYTRHPRTAIENLKELVGPVVKRVVKRRIPPQLARKKQKEVEVEEDMVFVTLEDAGVEVSKQEEIEEFQEVTIGLPHGYWKDLLNIVLLAARDQLTPTSDFDALHPPRLPHSTWQERHHRTRSYYYATKKHRKQFLPQGEETPAEKEARLARLEADQTIRVKASNAHNQREQHHAQYAREKKYWRLNSNIRSKLNEDKAFSALYVTVVQLFADALAKDIHLLRQIADKNVPPETKLQFAYQVSLAGKWAPTIGGAHDRATCIATPLAELLYSRSELPLPVMAFKQPLDALVAHKFRGAYNRWIVSPLRRFLQVPEVAMSTKAWDKIKYNRVPSKSMKVNKENFYNHDPDRFREYLIDVLKGKKKISGATLLPSELLQEAVRAATGLDKHHKLEIDNELTKFSAEVVQAQWQSMIDRIKEMGVLENALAICDVSSSMGTFGDFKAPIFPAIAMSLLISQVSTPPWNSCVITFSEAPEAIQLKPEWRLIDSAYHIKQQAKQGEATSYSAVFLDLILPMAAMHKLKAEDMIKRVFVFSDMQFDVSRSAIGRKKRINSWDSEHTIIENAFSRAGYPMPEIIYWNLAGDVAKPITKDNKGVALVSGHSPSMVKLFMGVGKDTDTSKTLDPVETMLKALKKECFDGLKVWD</sequence>
<dbReference type="EMBL" id="KN837198">
    <property type="protein sequence ID" value="KIJ34549.1"/>
    <property type="molecule type" value="Genomic_DNA"/>
</dbReference>
<protein>
    <recommendedName>
        <fullName evidence="6">TROVE domain-containing protein</fullName>
    </recommendedName>
</protein>
<dbReference type="Gene3D" id="3.40.50.410">
    <property type="entry name" value="von Willebrand factor, type A domain"/>
    <property type="match status" value="1"/>
</dbReference>
<keyword evidence="5" id="KW-1185">Reference proteome</keyword>
<feature type="region of interest" description="Disordered" evidence="1">
    <location>
        <begin position="1"/>
        <end position="34"/>
    </location>
</feature>
<dbReference type="Proteomes" id="UP000054279">
    <property type="component" value="Unassembled WGS sequence"/>
</dbReference>
<evidence type="ECO:0000256" key="1">
    <source>
        <dbReference type="SAM" id="MobiDB-lite"/>
    </source>
</evidence>
<dbReference type="OrthoDB" id="1149618at2759"/>
<dbReference type="InterPro" id="IPR036465">
    <property type="entry name" value="vWFA_dom_sf"/>
</dbReference>
<evidence type="ECO:0000313" key="5">
    <source>
        <dbReference type="Proteomes" id="UP000054279"/>
    </source>
</evidence>
<evidence type="ECO:0000259" key="2">
    <source>
        <dbReference type="Pfam" id="PF11443"/>
    </source>
</evidence>